<keyword evidence="1" id="KW-0732">Signal</keyword>
<organism evidence="2 3">
    <name type="scientific">Kineococcus glutinatus</name>
    <dbReference type="NCBI Taxonomy" id="1070872"/>
    <lineage>
        <taxon>Bacteria</taxon>
        <taxon>Bacillati</taxon>
        <taxon>Actinomycetota</taxon>
        <taxon>Actinomycetes</taxon>
        <taxon>Kineosporiales</taxon>
        <taxon>Kineosporiaceae</taxon>
        <taxon>Kineococcus</taxon>
    </lineage>
</organism>
<dbReference type="Gene3D" id="3.40.190.10">
    <property type="entry name" value="Periplasmic binding protein-like II"/>
    <property type="match status" value="1"/>
</dbReference>
<comment type="caution">
    <text evidence="2">The sequence shown here is derived from an EMBL/GenBank/DDBJ whole genome shotgun (WGS) entry which is preliminary data.</text>
</comment>
<dbReference type="Proteomes" id="UP001501195">
    <property type="component" value="Unassembled WGS sequence"/>
</dbReference>
<dbReference type="PROSITE" id="PS51257">
    <property type="entry name" value="PROKAR_LIPOPROTEIN"/>
    <property type="match status" value="1"/>
</dbReference>
<sequence length="438" mass="45887">MRTTRKTTLASVATMISGALLITACGGSSEAGSTDAADASADGKTTLTVSLFGTMGFEESGLFDEYEKLNPNIDIKYESTQGESKYWPALQTKLQSGTGLADVQGIEVARIADVVANQPDKWADLSELATGEQIPNYLDWKAEAATTEDGKVVGLGTDIGPMGICYRSDLLQQAGLPTDPAELAAQLTDWDAYLELGRKYKAAAPAGSAWTDFGGGLYNAIISSEETIYYDESGEPVWDSNPAVKDAFDTAAKAGQEGLTAKLEQFEDPAWDPGFASGAFATVACPSWMVGYIKGKAGDAGAGKWNITSLPGGTGGNWGGSYLGIPEASENKEEAAKLIKWMTDGEQQATVFKNVGNFPSNQQGIELVGDATDEYFQGAPIGKIFSDSAEAAPTQILGEGDGVIKTALTNALLSVEANGVSPADAWENASAEIENQLG</sequence>
<feature type="chain" id="PRO_5045203696" evidence="1">
    <location>
        <begin position="32"/>
        <end position="438"/>
    </location>
</feature>
<keyword evidence="3" id="KW-1185">Reference proteome</keyword>
<dbReference type="InterPro" id="IPR006059">
    <property type="entry name" value="SBP"/>
</dbReference>
<protein>
    <submittedName>
        <fullName evidence="2">Extracellular solute-binding protein</fullName>
    </submittedName>
</protein>
<gene>
    <name evidence="2" type="ORF">GCM10023225_14090</name>
</gene>
<dbReference type="EMBL" id="BAABIL010000183">
    <property type="protein sequence ID" value="GAA4973987.1"/>
    <property type="molecule type" value="Genomic_DNA"/>
</dbReference>
<dbReference type="Pfam" id="PF13416">
    <property type="entry name" value="SBP_bac_8"/>
    <property type="match status" value="1"/>
</dbReference>
<feature type="signal peptide" evidence="1">
    <location>
        <begin position="1"/>
        <end position="31"/>
    </location>
</feature>
<reference evidence="3" key="1">
    <citation type="journal article" date="2019" name="Int. J. Syst. Evol. Microbiol.">
        <title>The Global Catalogue of Microorganisms (GCM) 10K type strain sequencing project: providing services to taxonomists for standard genome sequencing and annotation.</title>
        <authorList>
            <consortium name="The Broad Institute Genomics Platform"/>
            <consortium name="The Broad Institute Genome Sequencing Center for Infectious Disease"/>
            <person name="Wu L."/>
            <person name="Ma J."/>
        </authorList>
    </citation>
    <scope>NUCLEOTIDE SEQUENCE [LARGE SCALE GENOMIC DNA]</scope>
    <source>
        <strain evidence="3">JCM 18126</strain>
    </source>
</reference>
<proteinExistence type="predicted"/>
<dbReference type="PANTHER" id="PTHR43649:SF32">
    <property type="entry name" value="SUGAR BINDING SECRETED PROTEIN"/>
    <property type="match status" value="1"/>
</dbReference>
<dbReference type="RefSeq" id="WP_345711721.1">
    <property type="nucleotide sequence ID" value="NZ_BAABIL010000183.1"/>
</dbReference>
<evidence type="ECO:0000256" key="1">
    <source>
        <dbReference type="SAM" id="SignalP"/>
    </source>
</evidence>
<dbReference type="InterPro" id="IPR050490">
    <property type="entry name" value="Bact_solute-bd_prot1"/>
</dbReference>
<name>A0ABP9HMW3_9ACTN</name>
<evidence type="ECO:0000313" key="3">
    <source>
        <dbReference type="Proteomes" id="UP001501195"/>
    </source>
</evidence>
<dbReference type="PANTHER" id="PTHR43649">
    <property type="entry name" value="ARABINOSE-BINDING PROTEIN-RELATED"/>
    <property type="match status" value="1"/>
</dbReference>
<evidence type="ECO:0000313" key="2">
    <source>
        <dbReference type="EMBL" id="GAA4973987.1"/>
    </source>
</evidence>
<dbReference type="SUPFAM" id="SSF53850">
    <property type="entry name" value="Periplasmic binding protein-like II"/>
    <property type="match status" value="1"/>
</dbReference>
<accession>A0ABP9HMW3</accession>